<dbReference type="EMBL" id="JAUSVS010000009">
    <property type="protein sequence ID" value="MDQ0465974.1"/>
    <property type="molecule type" value="Genomic_DNA"/>
</dbReference>
<feature type="transmembrane region" description="Helical" evidence="1">
    <location>
        <begin position="75"/>
        <end position="97"/>
    </location>
</feature>
<protein>
    <submittedName>
        <fullName evidence="2">Uncharacterized protein</fullName>
    </submittedName>
</protein>
<dbReference type="RefSeq" id="WP_307351728.1">
    <property type="nucleotide sequence ID" value="NZ_JAUSVS010000009.1"/>
</dbReference>
<reference evidence="2 3" key="1">
    <citation type="submission" date="2023-07" db="EMBL/GenBank/DDBJ databases">
        <title>Genomic Encyclopedia of Type Strains, Phase IV (KMG-IV): sequencing the most valuable type-strain genomes for metagenomic binning, comparative biology and taxonomic classification.</title>
        <authorList>
            <person name="Goeker M."/>
        </authorList>
    </citation>
    <scope>NUCLEOTIDE SEQUENCE [LARGE SCALE GENOMIC DNA]</scope>
    <source>
        <strain evidence="2 3">DSM 18695</strain>
    </source>
</reference>
<evidence type="ECO:0000313" key="3">
    <source>
        <dbReference type="Proteomes" id="UP001228905"/>
    </source>
</evidence>
<keyword evidence="3" id="KW-1185">Reference proteome</keyword>
<evidence type="ECO:0000313" key="2">
    <source>
        <dbReference type="EMBL" id="MDQ0465974.1"/>
    </source>
</evidence>
<feature type="transmembrane region" description="Helical" evidence="1">
    <location>
        <begin position="49"/>
        <end position="68"/>
    </location>
</feature>
<comment type="caution">
    <text evidence="2">The sequence shown here is derived from an EMBL/GenBank/DDBJ whole genome shotgun (WGS) entry which is preliminary data.</text>
</comment>
<dbReference type="Proteomes" id="UP001228905">
    <property type="component" value="Unassembled WGS sequence"/>
</dbReference>
<evidence type="ECO:0000256" key="1">
    <source>
        <dbReference type="SAM" id="Phobius"/>
    </source>
</evidence>
<sequence>MRIVITHIERFAVSPRDHRHPAGMVALGALVALALFALVAPFIETRGPSVLAMSLLAGSVAAFIYALEGGVFWSALVWSLATGLVSARLIFVDFYAAPDPVTVMLFAATVQAGALLVLTAPVWLASWRARLPALVTLLSPAVVIFLIFTTFTVEHPRDSAILVAVDLLALPLAVLARRIAFRERLAAA</sequence>
<keyword evidence="1" id="KW-0472">Membrane</keyword>
<keyword evidence="1" id="KW-1133">Transmembrane helix</keyword>
<feature type="transmembrane region" description="Helical" evidence="1">
    <location>
        <begin position="21"/>
        <end position="43"/>
    </location>
</feature>
<keyword evidence="1" id="KW-0812">Transmembrane</keyword>
<feature type="transmembrane region" description="Helical" evidence="1">
    <location>
        <begin position="103"/>
        <end position="124"/>
    </location>
</feature>
<name>A0ABU0IY39_9CAUL</name>
<proteinExistence type="predicted"/>
<feature type="transmembrane region" description="Helical" evidence="1">
    <location>
        <begin position="131"/>
        <end position="153"/>
    </location>
</feature>
<gene>
    <name evidence="2" type="ORF">QO010_003767</name>
</gene>
<organism evidence="2 3">
    <name type="scientific">Caulobacter ginsengisoli</name>
    <dbReference type="NCBI Taxonomy" id="400775"/>
    <lineage>
        <taxon>Bacteria</taxon>
        <taxon>Pseudomonadati</taxon>
        <taxon>Pseudomonadota</taxon>
        <taxon>Alphaproteobacteria</taxon>
        <taxon>Caulobacterales</taxon>
        <taxon>Caulobacteraceae</taxon>
        <taxon>Caulobacter</taxon>
    </lineage>
</organism>
<feature type="transmembrane region" description="Helical" evidence="1">
    <location>
        <begin position="159"/>
        <end position="176"/>
    </location>
</feature>
<accession>A0ABU0IY39</accession>